<dbReference type="Proteomes" id="UP001158067">
    <property type="component" value="Unassembled WGS sequence"/>
</dbReference>
<keyword evidence="2" id="KW-1185">Reference proteome</keyword>
<reference evidence="1 2" key="1">
    <citation type="submission" date="2017-05" db="EMBL/GenBank/DDBJ databases">
        <authorList>
            <person name="Varghese N."/>
            <person name="Submissions S."/>
        </authorList>
    </citation>
    <scope>NUCLEOTIDE SEQUENCE [LARGE SCALE GENOMIC DNA]</scope>
    <source>
        <strain evidence="1 2">DSM 25457</strain>
    </source>
</reference>
<sequence length="1019" mass="110253">MLPFAECCVVIPCNSIEDFPSRLSSDAARSLLGGLTAAWHPRLIAATGRQPAWYRADELPAPVRAVRSDDQDVFSQPASDHAEAKYRLIIVPQASLTEIASEIRDCLVAESHGVIDRELEAHGDENFLNDVVIEVADRADAVRKIAAACEALGYRSDDQNFWNTSSDSFGRSGQRDIGASDFYALGYTWWQIQVLTRRLRYTSNLDQQHFENRLAEAASKLGVGETDAACAALHDCYDALAEERDHYFSSDPAILDLALVTPGTLNDWVKATEDSDGDVQLESTAGQSVPLATPQNVLVDEDVARAIQELPAEAANVARQSLQRSDIGICGGGPSSDLCVQRLSIGQVEDRVAGALAIVKETLGQLPTVYARLGGGIAADWLPAILAAKFQGVVPIDFINGVGFGEESKVILGESGDETEALTAKPIDADDDSAFLTLSALMGEAIDGGEIATSLLVHWPGQGCDSFHDVRRASTWTLALGKFWKIDEYFSEGERPYHHGSLPTPTVQTDLLVDPSDTTLSSTFAGQTQKNLLGMLALIDPDAATDSRNSTVDELRRKIASSLGYQTIAGKDAAAGSVVLIHPHSPPARQRISIAGKIAAHASSVFHASADGGQTQVIADVPAWGFAAIGEVAKSAVVEPSDDDPNFIQKMGRWLRPRIRKIVDGDRLSNEFMDVSLNREHGGVDGVYSGRGRGNRFSTRLIVTPVSAKQSVVAVCDRVETITDTKTLGEIAMSGRFVDPNDESRQFPVWEARYQLQRGSRQLIYRVKVAGPVPDSADDSAIWKHLPSLRIAIAESTPIIRCINSEKLRRTSARRFASTTGFQVEEADDRTTLVASDRPTIHRRVDERFLDTLITASVGSDWHTFAFGFDVRGPVASARELQSRDTLAVPIQASANGSAELAQRGWLMHVSPSTVEAQVVDIGVVSDQGKYLAIHFRVIQTAGKPAKASLRFCRGVHSVIEVSSLSRPLASSDAELTLADLESHAISHGVETDDDQIKWSQRAHGVVHFVVLFETGGDT</sequence>
<proteinExistence type="predicted"/>
<dbReference type="EMBL" id="FXUG01000004">
    <property type="protein sequence ID" value="SMP54351.1"/>
    <property type="molecule type" value="Genomic_DNA"/>
</dbReference>
<evidence type="ECO:0000313" key="1">
    <source>
        <dbReference type="EMBL" id="SMP54351.1"/>
    </source>
</evidence>
<evidence type="ECO:0000313" key="2">
    <source>
        <dbReference type="Proteomes" id="UP001158067"/>
    </source>
</evidence>
<organism evidence="1 2">
    <name type="scientific">Neorhodopirellula lusitana</name>
    <dbReference type="NCBI Taxonomy" id="445327"/>
    <lineage>
        <taxon>Bacteria</taxon>
        <taxon>Pseudomonadati</taxon>
        <taxon>Planctomycetota</taxon>
        <taxon>Planctomycetia</taxon>
        <taxon>Pirellulales</taxon>
        <taxon>Pirellulaceae</taxon>
        <taxon>Neorhodopirellula</taxon>
    </lineage>
</organism>
<name>A0ABY1PZM2_9BACT</name>
<protein>
    <submittedName>
        <fullName evidence="1">Uncharacterized protein</fullName>
    </submittedName>
</protein>
<accession>A0ABY1PZM2</accession>
<comment type="caution">
    <text evidence="1">The sequence shown here is derived from an EMBL/GenBank/DDBJ whole genome shotgun (WGS) entry which is preliminary data.</text>
</comment>
<gene>
    <name evidence="1" type="ORF">SAMN06265222_104232</name>
</gene>